<sequence length="257" mass="29253">MKKLLGLIVISCLFFSSCEEVIDLQLRDSEPVLMIEGTVSNLREWQEVKLSQTVSFDSELRKMPVGGAQVFLRESDEAWKQLREIEEGRYIVNNFKGRPGTTYSLRVEYDEETYESTSKMPEVIRVDSTGVSVVSFDEVRRTPLVLFQDPPAETNYYYFQLEINDQVVPSLFLYNDKFNNGKYVTINLDDFELNLNPLDSVVIELRNINEGSYNFWKGVQSQTGASASPGNPPSNISNGALGYFSTYAANSVYFIME</sequence>
<evidence type="ECO:0000313" key="1">
    <source>
        <dbReference type="EMBL" id="MFB5946259.1"/>
    </source>
</evidence>
<dbReference type="RefSeq" id="WP_375557786.1">
    <property type="nucleotide sequence ID" value="NZ_JBBVGT010000002.1"/>
</dbReference>
<reference evidence="1 2" key="1">
    <citation type="submission" date="2024-04" db="EMBL/GenBank/DDBJ databases">
        <title>Albibacterium profundi sp. nov., isolated from sediment of the Challenger Deep of Mariana Trench.</title>
        <authorList>
            <person name="Wang Y."/>
        </authorList>
    </citation>
    <scope>NUCLEOTIDE SEQUENCE [LARGE SCALE GENOMIC DNA]</scope>
    <source>
        <strain evidence="1 2">RHL897</strain>
    </source>
</reference>
<comment type="caution">
    <text evidence="1">The sequence shown here is derived from an EMBL/GenBank/DDBJ whole genome shotgun (WGS) entry which is preliminary data.</text>
</comment>
<name>A0ABV5CFB5_9SPHI</name>
<keyword evidence="2" id="KW-1185">Reference proteome</keyword>
<dbReference type="Pfam" id="PF14054">
    <property type="entry name" value="DUF4249"/>
    <property type="match status" value="1"/>
</dbReference>
<dbReference type="PROSITE" id="PS51257">
    <property type="entry name" value="PROKAR_LIPOPROTEIN"/>
    <property type="match status" value="1"/>
</dbReference>
<dbReference type="EMBL" id="JBBVGT010000002">
    <property type="protein sequence ID" value="MFB5946259.1"/>
    <property type="molecule type" value="Genomic_DNA"/>
</dbReference>
<dbReference type="Proteomes" id="UP001580928">
    <property type="component" value="Unassembled WGS sequence"/>
</dbReference>
<accession>A0ABV5CFB5</accession>
<evidence type="ECO:0000313" key="2">
    <source>
        <dbReference type="Proteomes" id="UP001580928"/>
    </source>
</evidence>
<gene>
    <name evidence="1" type="ORF">WKR92_10480</name>
</gene>
<proteinExistence type="predicted"/>
<organism evidence="1 2">
    <name type="scientific">Albibacterium profundi</name>
    <dbReference type="NCBI Taxonomy" id="3134906"/>
    <lineage>
        <taxon>Bacteria</taxon>
        <taxon>Pseudomonadati</taxon>
        <taxon>Bacteroidota</taxon>
        <taxon>Sphingobacteriia</taxon>
        <taxon>Sphingobacteriales</taxon>
        <taxon>Sphingobacteriaceae</taxon>
        <taxon>Albibacterium</taxon>
    </lineage>
</organism>
<protein>
    <submittedName>
        <fullName evidence="1">DUF4249 domain-containing protein</fullName>
    </submittedName>
</protein>
<dbReference type="InterPro" id="IPR025345">
    <property type="entry name" value="DUF4249"/>
</dbReference>